<protein>
    <submittedName>
        <fullName evidence="2">Uncharacterized protein</fullName>
    </submittedName>
</protein>
<dbReference type="RefSeq" id="WP_147903842.1">
    <property type="nucleotide sequence ID" value="NZ_BAAAGC010000008.1"/>
</dbReference>
<evidence type="ECO:0000256" key="1">
    <source>
        <dbReference type="SAM" id="MobiDB-lite"/>
    </source>
</evidence>
<accession>A0A5C8LY77</accession>
<reference evidence="2 3" key="1">
    <citation type="submission" date="2019-08" db="EMBL/GenBank/DDBJ databases">
        <title>Draft genome analysis of Rheinheimera tangshanensis isolated from the roots of fresh rice plants (Oryza sativa).</title>
        <authorList>
            <person name="Yu Q."/>
            <person name="Qi Y."/>
            <person name="Zhang H."/>
            <person name="Pu J."/>
        </authorList>
    </citation>
    <scope>NUCLEOTIDE SEQUENCE [LARGE SCALE GENOMIC DNA]</scope>
    <source>
        <strain evidence="2 3">JA3-B52</strain>
    </source>
</reference>
<dbReference type="Proteomes" id="UP000321814">
    <property type="component" value="Unassembled WGS sequence"/>
</dbReference>
<proteinExistence type="predicted"/>
<comment type="caution">
    <text evidence="2">The sequence shown here is derived from an EMBL/GenBank/DDBJ whole genome shotgun (WGS) entry which is preliminary data.</text>
</comment>
<dbReference type="AlphaFoldDB" id="A0A5C8LY77"/>
<evidence type="ECO:0000313" key="2">
    <source>
        <dbReference type="EMBL" id="TXK81727.1"/>
    </source>
</evidence>
<sequence length="243" mass="27786">MKVEPQGISQALHIPPNKPALHIKKDTDSSEQLTRELTQLAEDTYHKNQHQEPAPTYHKSMTIVSNHVLTTAEIEEKALLRNSTAMFNLYMPGGEVSQSVERMFSQYDNIMSEIKSKQPELVNKDWAIALNQSGEPEITGKLSHDEKALILETLNANEDFMSAARDFKSGFLAHLKFGSSGWSDYDVNENNFSKVFDLKEMLDHSQGGEEFKKFWNKDFSWLELNNNISAQLKRNAEKIKPLW</sequence>
<evidence type="ECO:0000313" key="3">
    <source>
        <dbReference type="Proteomes" id="UP000321814"/>
    </source>
</evidence>
<dbReference type="EMBL" id="VRLR01000003">
    <property type="protein sequence ID" value="TXK81727.1"/>
    <property type="molecule type" value="Genomic_DNA"/>
</dbReference>
<feature type="region of interest" description="Disordered" evidence="1">
    <location>
        <begin position="1"/>
        <end position="30"/>
    </location>
</feature>
<organism evidence="2 3">
    <name type="scientific">Rheinheimera tangshanensis</name>
    <dbReference type="NCBI Taxonomy" id="400153"/>
    <lineage>
        <taxon>Bacteria</taxon>
        <taxon>Pseudomonadati</taxon>
        <taxon>Pseudomonadota</taxon>
        <taxon>Gammaproteobacteria</taxon>
        <taxon>Chromatiales</taxon>
        <taxon>Chromatiaceae</taxon>
        <taxon>Rheinheimera</taxon>
    </lineage>
</organism>
<gene>
    <name evidence="2" type="ORF">FU839_07455</name>
</gene>
<name>A0A5C8LY77_9GAMM</name>
<dbReference type="OrthoDB" id="6287057at2"/>
<keyword evidence="3" id="KW-1185">Reference proteome</keyword>